<dbReference type="AlphaFoldDB" id="B3QXH2"/>
<keyword evidence="3 10" id="KW-1134">Transmembrane beta strand</keyword>
<dbReference type="InterPro" id="IPR012910">
    <property type="entry name" value="Plug_dom"/>
</dbReference>
<comment type="similarity">
    <text evidence="10 11">Belongs to the TonB-dependent receptor family.</text>
</comment>
<dbReference type="InterPro" id="IPR039426">
    <property type="entry name" value="TonB-dep_rcpt-like"/>
</dbReference>
<dbReference type="eggNOG" id="COG4206">
    <property type="taxonomic scope" value="Bacteria"/>
</dbReference>
<dbReference type="RefSeq" id="WP_012499530.1">
    <property type="nucleotide sequence ID" value="NC_011026.1"/>
</dbReference>
<dbReference type="Proteomes" id="UP000001208">
    <property type="component" value="Chromosome"/>
</dbReference>
<evidence type="ECO:0000313" key="16">
    <source>
        <dbReference type="Proteomes" id="UP000001208"/>
    </source>
</evidence>
<dbReference type="PANTHER" id="PTHR30069:SF29">
    <property type="entry name" value="HEMOGLOBIN AND HEMOGLOBIN-HAPTOGLOBIN-BINDING PROTEIN 1-RELATED"/>
    <property type="match status" value="1"/>
</dbReference>
<dbReference type="KEGG" id="cts:Ctha_0981"/>
<dbReference type="SUPFAM" id="SSF56935">
    <property type="entry name" value="Porins"/>
    <property type="match status" value="1"/>
</dbReference>
<dbReference type="GO" id="GO:0015344">
    <property type="term" value="F:siderophore uptake transmembrane transporter activity"/>
    <property type="evidence" value="ECO:0007669"/>
    <property type="project" value="TreeGrafter"/>
</dbReference>
<sequence length="615" mass="68867">MKTYIVAILSFSILLFLGKSACAEDSLRVFQAKDLVVTASRSPMTAESAARSISIISSEEIKAAPVHNLQDMLLYVEGVHLQRRGPLGTQADVSVRGGTFEQTLILIDGNKVSDPQTGHHNLNLPVSLDDVERIEVLRGAASRLFGPNAFGGVINIITRKASLPELRTELAGGQHGYLSGAASLALPLENYLQQLSLTRQVSDGYRHNTDFEQTSVSYKSSLSLSQNALNFFGGYVDKAFGANQYYSEFYPDQWEQTQTGYLSLDGQFLLSEQAQTVMTPKIYWRHNEDEFLLERFDPSYRNFHKTDVYGGELQLGFSTGLGKTNIGLEAGREVIASTNLGNHARARGGIFLEEQLALGNSLTLVPGVAMYFYSDWNPQILPAIDAAYQLTETARIYGSIGKSFRIPTYTDLYYSDPISLSNPDLQPEEAWTYETGVAWQSPVWGASLGTFYRDGKNMIDWARATDDDKWQSRNVADVGTFGIEFSSSLNVKSLFNQSPISAAKFSYAFLNSGKSMGEMQSRYVFNYLKHQVIVGFTHQWFAGIEQNWSVRYEERKAQDGYALVDTKLSWRTSAENWRMEIYLEATNLFDKTYYEVEPVPMPGRWIVIGLRPAIF</sequence>
<keyword evidence="9 10" id="KW-0998">Cell outer membrane</keyword>
<keyword evidence="7 10" id="KW-0472">Membrane</keyword>
<dbReference type="InterPro" id="IPR036942">
    <property type="entry name" value="Beta-barrel_TonB_sf"/>
</dbReference>
<dbReference type="InterPro" id="IPR037066">
    <property type="entry name" value="Plug_dom_sf"/>
</dbReference>
<evidence type="ECO:0000256" key="2">
    <source>
        <dbReference type="ARBA" id="ARBA00022448"/>
    </source>
</evidence>
<dbReference type="PROSITE" id="PS52016">
    <property type="entry name" value="TONB_DEPENDENT_REC_3"/>
    <property type="match status" value="1"/>
</dbReference>
<evidence type="ECO:0000256" key="7">
    <source>
        <dbReference type="ARBA" id="ARBA00023136"/>
    </source>
</evidence>
<dbReference type="OrthoDB" id="596248at2"/>
<dbReference type="EMBL" id="CP001100">
    <property type="protein sequence ID" value="ACF13446.1"/>
    <property type="molecule type" value="Genomic_DNA"/>
</dbReference>
<dbReference type="GO" id="GO:0044718">
    <property type="term" value="P:siderophore transmembrane transport"/>
    <property type="evidence" value="ECO:0007669"/>
    <property type="project" value="TreeGrafter"/>
</dbReference>
<keyword evidence="5 12" id="KW-0732">Signal</keyword>
<dbReference type="Gene3D" id="2.170.130.10">
    <property type="entry name" value="TonB-dependent receptor, plug domain"/>
    <property type="match status" value="1"/>
</dbReference>
<gene>
    <name evidence="15" type="ordered locus">Ctha_0981</name>
</gene>
<keyword evidence="6 11" id="KW-0798">TonB box</keyword>
<evidence type="ECO:0000256" key="1">
    <source>
        <dbReference type="ARBA" id="ARBA00004571"/>
    </source>
</evidence>
<protein>
    <submittedName>
        <fullName evidence="15">TonB-dependent receptor</fullName>
    </submittedName>
</protein>
<keyword evidence="16" id="KW-1185">Reference proteome</keyword>
<evidence type="ECO:0000256" key="3">
    <source>
        <dbReference type="ARBA" id="ARBA00022452"/>
    </source>
</evidence>
<dbReference type="PANTHER" id="PTHR30069">
    <property type="entry name" value="TONB-DEPENDENT OUTER MEMBRANE RECEPTOR"/>
    <property type="match status" value="1"/>
</dbReference>
<organism evidence="15 16">
    <name type="scientific">Chloroherpeton thalassium (strain ATCC 35110 / GB-78)</name>
    <dbReference type="NCBI Taxonomy" id="517418"/>
    <lineage>
        <taxon>Bacteria</taxon>
        <taxon>Pseudomonadati</taxon>
        <taxon>Chlorobiota</taxon>
        <taxon>Chlorobiia</taxon>
        <taxon>Chlorobiales</taxon>
        <taxon>Chloroherpetonaceae</taxon>
        <taxon>Chloroherpeton</taxon>
    </lineage>
</organism>
<evidence type="ECO:0000256" key="6">
    <source>
        <dbReference type="ARBA" id="ARBA00023077"/>
    </source>
</evidence>
<dbReference type="HOGENOM" id="CLU_008287_18_5_10"/>
<feature type="signal peptide" evidence="12">
    <location>
        <begin position="1"/>
        <end position="23"/>
    </location>
</feature>
<evidence type="ECO:0000256" key="4">
    <source>
        <dbReference type="ARBA" id="ARBA00022692"/>
    </source>
</evidence>
<evidence type="ECO:0000256" key="5">
    <source>
        <dbReference type="ARBA" id="ARBA00022729"/>
    </source>
</evidence>
<feature type="domain" description="TonB-dependent receptor-like beta-barrel" evidence="13">
    <location>
        <begin position="198"/>
        <end position="588"/>
    </location>
</feature>
<evidence type="ECO:0000256" key="11">
    <source>
        <dbReference type="RuleBase" id="RU003357"/>
    </source>
</evidence>
<accession>B3QXH2</accession>
<evidence type="ECO:0000256" key="9">
    <source>
        <dbReference type="ARBA" id="ARBA00023237"/>
    </source>
</evidence>
<evidence type="ECO:0000256" key="10">
    <source>
        <dbReference type="PROSITE-ProRule" id="PRU01360"/>
    </source>
</evidence>
<dbReference type="Pfam" id="PF07715">
    <property type="entry name" value="Plug"/>
    <property type="match status" value="1"/>
</dbReference>
<proteinExistence type="inferred from homology"/>
<feature type="chain" id="PRO_5002795898" evidence="12">
    <location>
        <begin position="24"/>
        <end position="615"/>
    </location>
</feature>
<evidence type="ECO:0000313" key="15">
    <source>
        <dbReference type="EMBL" id="ACF13446.1"/>
    </source>
</evidence>
<evidence type="ECO:0000256" key="12">
    <source>
        <dbReference type="SAM" id="SignalP"/>
    </source>
</evidence>
<keyword evidence="4 10" id="KW-0812">Transmembrane</keyword>
<dbReference type="Pfam" id="PF00593">
    <property type="entry name" value="TonB_dep_Rec_b-barrel"/>
    <property type="match status" value="1"/>
</dbReference>
<evidence type="ECO:0000259" key="14">
    <source>
        <dbReference type="Pfam" id="PF07715"/>
    </source>
</evidence>
<dbReference type="Gene3D" id="2.40.170.20">
    <property type="entry name" value="TonB-dependent receptor, beta-barrel domain"/>
    <property type="match status" value="1"/>
</dbReference>
<dbReference type="STRING" id="517418.Ctha_0981"/>
<evidence type="ECO:0000256" key="8">
    <source>
        <dbReference type="ARBA" id="ARBA00023170"/>
    </source>
</evidence>
<keyword evidence="8 15" id="KW-0675">Receptor</keyword>
<comment type="subcellular location">
    <subcellularLocation>
        <location evidence="1 10">Cell outer membrane</location>
        <topology evidence="1 10">Multi-pass membrane protein</topology>
    </subcellularLocation>
</comment>
<keyword evidence="2 10" id="KW-0813">Transport</keyword>
<reference evidence="15 16" key="1">
    <citation type="submission" date="2008-06" db="EMBL/GenBank/DDBJ databases">
        <title>Complete sequence of Chloroherpeton thalassium ATCC 35110.</title>
        <authorList>
            <consortium name="US DOE Joint Genome Institute"/>
            <person name="Lucas S."/>
            <person name="Copeland A."/>
            <person name="Lapidus A."/>
            <person name="Glavina del Rio T."/>
            <person name="Dalin E."/>
            <person name="Tice H."/>
            <person name="Bruce D."/>
            <person name="Goodwin L."/>
            <person name="Pitluck S."/>
            <person name="Schmutz J."/>
            <person name="Larimer F."/>
            <person name="Land M."/>
            <person name="Hauser L."/>
            <person name="Kyrpides N."/>
            <person name="Mikhailova N."/>
            <person name="Liu Z."/>
            <person name="Li T."/>
            <person name="Zhao F."/>
            <person name="Overmann J."/>
            <person name="Bryant D.A."/>
            <person name="Richardson P."/>
        </authorList>
    </citation>
    <scope>NUCLEOTIDE SEQUENCE [LARGE SCALE GENOMIC DNA]</scope>
    <source>
        <strain evidence="16">ATCC 35110 / GB-78</strain>
    </source>
</reference>
<dbReference type="InterPro" id="IPR000531">
    <property type="entry name" value="Beta-barrel_TonB"/>
</dbReference>
<feature type="domain" description="TonB-dependent receptor plug" evidence="14">
    <location>
        <begin position="47"/>
        <end position="153"/>
    </location>
</feature>
<name>B3QXH2_CHLT3</name>
<evidence type="ECO:0000259" key="13">
    <source>
        <dbReference type="Pfam" id="PF00593"/>
    </source>
</evidence>
<dbReference type="GO" id="GO:0009279">
    <property type="term" value="C:cell outer membrane"/>
    <property type="evidence" value="ECO:0007669"/>
    <property type="project" value="UniProtKB-SubCell"/>
</dbReference>